<feature type="transmembrane region" description="Helical" evidence="7">
    <location>
        <begin position="181"/>
        <end position="199"/>
    </location>
</feature>
<evidence type="ECO:0000259" key="8">
    <source>
        <dbReference type="PROSITE" id="PS50928"/>
    </source>
</evidence>
<evidence type="ECO:0000256" key="7">
    <source>
        <dbReference type="RuleBase" id="RU363032"/>
    </source>
</evidence>
<dbReference type="InterPro" id="IPR000515">
    <property type="entry name" value="MetI-like"/>
</dbReference>
<feature type="transmembrane region" description="Helical" evidence="7">
    <location>
        <begin position="9"/>
        <end position="30"/>
    </location>
</feature>
<evidence type="ECO:0000256" key="1">
    <source>
        <dbReference type="ARBA" id="ARBA00004651"/>
    </source>
</evidence>
<dbReference type="Gene3D" id="1.10.3720.10">
    <property type="entry name" value="MetI-like"/>
    <property type="match status" value="1"/>
</dbReference>
<dbReference type="PANTHER" id="PTHR43163:SF6">
    <property type="entry name" value="DIPEPTIDE TRANSPORT SYSTEM PERMEASE PROTEIN DPPB-RELATED"/>
    <property type="match status" value="1"/>
</dbReference>
<protein>
    <submittedName>
        <fullName evidence="9">Peptide/nickel transport system permease protein</fullName>
    </submittedName>
</protein>
<dbReference type="InterPro" id="IPR045621">
    <property type="entry name" value="BPD_transp_1_N"/>
</dbReference>
<evidence type="ECO:0000256" key="2">
    <source>
        <dbReference type="ARBA" id="ARBA00022448"/>
    </source>
</evidence>
<sequence>MLVKVVRRLGVFVVTALVASVVVFLMLSVLPGDPARAQLGVDATQADVDALRAELGLNRPLVVRYVEWLGGLLHGDLGQSYLTRQSVTGEVFNALQVSLLLVLAGMIIAIVIAIPMGTLAAMRQGRPDGLALAGLSQIGISIPNFLMGLLLVVVFAVVLGWLPSNGWTPPAQDPAGFLEHLLLPALSLGIVRGAILSRYTRSAVLDIQRDDFMRTARAKGLTSGQALWRHGLRNALVPVVTVTGVEFSGLLVGAVVIETVFVIPGLGSLLLRSVSNRDMVEVQAVVMIVVFMVLLINLVVDLAYTIIDPRLRSTR</sequence>
<dbReference type="EMBL" id="JAAMOZ010000001">
    <property type="protein sequence ID" value="NIH57104.1"/>
    <property type="molecule type" value="Genomic_DNA"/>
</dbReference>
<keyword evidence="3" id="KW-1003">Cell membrane</keyword>
<evidence type="ECO:0000256" key="3">
    <source>
        <dbReference type="ARBA" id="ARBA00022475"/>
    </source>
</evidence>
<proteinExistence type="inferred from homology"/>
<accession>A0ABX0SGS6</accession>
<dbReference type="SUPFAM" id="SSF161098">
    <property type="entry name" value="MetI-like"/>
    <property type="match status" value="1"/>
</dbReference>
<dbReference type="PANTHER" id="PTHR43163">
    <property type="entry name" value="DIPEPTIDE TRANSPORT SYSTEM PERMEASE PROTEIN DPPB-RELATED"/>
    <property type="match status" value="1"/>
</dbReference>
<dbReference type="Pfam" id="PF19300">
    <property type="entry name" value="BPD_transp_1_N"/>
    <property type="match status" value="1"/>
</dbReference>
<feature type="transmembrane region" description="Helical" evidence="7">
    <location>
        <begin position="235"/>
        <end position="264"/>
    </location>
</feature>
<dbReference type="Pfam" id="PF00528">
    <property type="entry name" value="BPD_transp_1"/>
    <property type="match status" value="1"/>
</dbReference>
<keyword evidence="10" id="KW-1185">Reference proteome</keyword>
<dbReference type="InterPro" id="IPR035906">
    <property type="entry name" value="MetI-like_sf"/>
</dbReference>
<keyword evidence="6 7" id="KW-0472">Membrane</keyword>
<keyword evidence="5 7" id="KW-1133">Transmembrane helix</keyword>
<feature type="transmembrane region" description="Helical" evidence="7">
    <location>
        <begin position="284"/>
        <end position="307"/>
    </location>
</feature>
<evidence type="ECO:0000256" key="5">
    <source>
        <dbReference type="ARBA" id="ARBA00022989"/>
    </source>
</evidence>
<feature type="domain" description="ABC transmembrane type-1" evidence="8">
    <location>
        <begin position="95"/>
        <end position="300"/>
    </location>
</feature>
<name>A0ABX0SGS6_9ACTN</name>
<feature type="transmembrane region" description="Helical" evidence="7">
    <location>
        <begin position="99"/>
        <end position="121"/>
    </location>
</feature>
<keyword evidence="4 7" id="KW-0812">Transmembrane</keyword>
<comment type="caution">
    <text evidence="9">The sequence shown here is derived from an EMBL/GenBank/DDBJ whole genome shotgun (WGS) entry which is preliminary data.</text>
</comment>
<dbReference type="RefSeq" id="WP_167166540.1">
    <property type="nucleotide sequence ID" value="NZ_BAAAOO010000011.1"/>
</dbReference>
<dbReference type="PROSITE" id="PS50928">
    <property type="entry name" value="ABC_TM1"/>
    <property type="match status" value="1"/>
</dbReference>
<feature type="transmembrane region" description="Helical" evidence="7">
    <location>
        <begin position="142"/>
        <end position="161"/>
    </location>
</feature>
<evidence type="ECO:0000313" key="9">
    <source>
        <dbReference type="EMBL" id="NIH57104.1"/>
    </source>
</evidence>
<organism evidence="9 10">
    <name type="scientific">Brooklawnia cerclae</name>
    <dbReference type="NCBI Taxonomy" id="349934"/>
    <lineage>
        <taxon>Bacteria</taxon>
        <taxon>Bacillati</taxon>
        <taxon>Actinomycetota</taxon>
        <taxon>Actinomycetes</taxon>
        <taxon>Propionibacteriales</taxon>
        <taxon>Propionibacteriaceae</taxon>
        <taxon>Brooklawnia</taxon>
    </lineage>
</organism>
<evidence type="ECO:0000256" key="6">
    <source>
        <dbReference type="ARBA" id="ARBA00023136"/>
    </source>
</evidence>
<evidence type="ECO:0000313" key="10">
    <source>
        <dbReference type="Proteomes" id="UP000749311"/>
    </source>
</evidence>
<evidence type="ECO:0000256" key="4">
    <source>
        <dbReference type="ARBA" id="ARBA00022692"/>
    </source>
</evidence>
<keyword evidence="2 7" id="KW-0813">Transport</keyword>
<reference evidence="9 10" key="1">
    <citation type="submission" date="2020-02" db="EMBL/GenBank/DDBJ databases">
        <title>Sequencing the genomes of 1000 actinobacteria strains.</title>
        <authorList>
            <person name="Klenk H.-P."/>
        </authorList>
    </citation>
    <scope>NUCLEOTIDE SEQUENCE [LARGE SCALE GENOMIC DNA]</scope>
    <source>
        <strain evidence="9 10">DSM 19609</strain>
    </source>
</reference>
<comment type="subcellular location">
    <subcellularLocation>
        <location evidence="1 7">Cell membrane</location>
        <topology evidence="1 7">Multi-pass membrane protein</topology>
    </subcellularLocation>
</comment>
<dbReference type="Proteomes" id="UP000749311">
    <property type="component" value="Unassembled WGS sequence"/>
</dbReference>
<comment type="similarity">
    <text evidence="7">Belongs to the binding-protein-dependent transport system permease family.</text>
</comment>
<dbReference type="CDD" id="cd06261">
    <property type="entry name" value="TM_PBP2"/>
    <property type="match status" value="1"/>
</dbReference>
<gene>
    <name evidence="9" type="ORF">FB473_001749</name>
</gene>